<organism evidence="7 8">
    <name type="scientific">Bdellovibrio bacteriovorus</name>
    <dbReference type="NCBI Taxonomy" id="959"/>
    <lineage>
        <taxon>Bacteria</taxon>
        <taxon>Pseudomonadati</taxon>
        <taxon>Bdellovibrionota</taxon>
        <taxon>Bdellovibrionia</taxon>
        <taxon>Bdellovibrionales</taxon>
        <taxon>Pseudobdellovibrionaceae</taxon>
        <taxon>Bdellovibrio</taxon>
    </lineage>
</organism>
<evidence type="ECO:0000313" key="8">
    <source>
        <dbReference type="Proteomes" id="UP000197003"/>
    </source>
</evidence>
<dbReference type="GO" id="GO:0016020">
    <property type="term" value="C:membrane"/>
    <property type="evidence" value="ECO:0007669"/>
    <property type="project" value="UniProtKB-SubCell"/>
</dbReference>
<feature type="transmembrane region" description="Helical" evidence="6">
    <location>
        <begin position="243"/>
        <end position="269"/>
    </location>
</feature>
<feature type="transmembrane region" description="Helical" evidence="6">
    <location>
        <begin position="29"/>
        <end position="52"/>
    </location>
</feature>
<dbReference type="SUPFAM" id="SSF103473">
    <property type="entry name" value="MFS general substrate transporter"/>
    <property type="match status" value="1"/>
</dbReference>
<feature type="transmembrane region" description="Helical" evidence="6">
    <location>
        <begin position="110"/>
        <end position="129"/>
    </location>
</feature>
<dbReference type="Proteomes" id="UP000197003">
    <property type="component" value="Chromosome"/>
</dbReference>
<feature type="transmembrane region" description="Helical" evidence="6">
    <location>
        <begin position="404"/>
        <end position="423"/>
    </location>
</feature>
<feature type="transmembrane region" description="Helical" evidence="6">
    <location>
        <begin position="186"/>
        <end position="207"/>
    </location>
</feature>
<dbReference type="GO" id="GO:0005381">
    <property type="term" value="F:iron ion transmembrane transporter activity"/>
    <property type="evidence" value="ECO:0007669"/>
    <property type="project" value="InterPro"/>
</dbReference>
<dbReference type="PANTHER" id="PTHR11660:SF57">
    <property type="entry name" value="SOLUTE CARRIER FAMILY 40 MEMBER"/>
    <property type="match status" value="1"/>
</dbReference>
<proteinExistence type="predicted"/>
<dbReference type="AlphaFoldDB" id="A0A1Z3NDD4"/>
<dbReference type="InterPro" id="IPR009716">
    <property type="entry name" value="Ferroportin-1"/>
</dbReference>
<sequence>MKVQSLFRIETQLLLGRLLTRSGDQAWDFVVPFALLVIFPGKLQVAAFYYLIVKIGTVVLTPSSGKWIDTHPRIQVVKWGVWLQFFAILAGMVFFGMLDSLVRDGGRESWLSVALFFVLASSGVMASLGSQITDISVGNDLAPSLVAPEKLTQFNSWLRRIDLATEVGAPILAGTLFAFHPAEFPLAGLFLIGLWNLISFVPEYFLLKNVIQKSELKVKVLAQMQSWRETFQINLRSSFADPIFWLILSYALLWLSVLSPHGVLLAAYLKDEMRLPEAEIGLFRGLGALFGLISTVSFPYLVRRLGLITSSRWHLGFQGLTLTIGIIAFAMGSAASVYILLGCILLSRVGLYGFSNGEFELRQRLIPEGRRGELNSLSSLTTTSATLILFAAGSLLPRTEDFKYLVYLSLVAVLVANVVFIKWSSRQRAPLRSAEPVES</sequence>
<name>A0A1Z3NDD4_BDEBC</name>
<keyword evidence="4 6" id="KW-1133">Transmembrane helix</keyword>
<feature type="transmembrane region" description="Helical" evidence="6">
    <location>
        <begin position="281"/>
        <end position="301"/>
    </location>
</feature>
<gene>
    <name evidence="7" type="ORF">B9G79_09010</name>
</gene>
<dbReference type="RefSeq" id="WP_088566829.1">
    <property type="nucleotide sequence ID" value="NZ_CP020946.1"/>
</dbReference>
<dbReference type="Gene3D" id="1.20.1250.20">
    <property type="entry name" value="MFS general substrate transporter like domains"/>
    <property type="match status" value="1"/>
</dbReference>
<protein>
    <submittedName>
        <fullName evidence="7">ABC transporter substrate-binding protein</fullName>
    </submittedName>
</protein>
<evidence type="ECO:0000256" key="1">
    <source>
        <dbReference type="ARBA" id="ARBA00004141"/>
    </source>
</evidence>
<dbReference type="EMBL" id="CP020946">
    <property type="protein sequence ID" value="ASD65455.1"/>
    <property type="molecule type" value="Genomic_DNA"/>
</dbReference>
<reference evidence="7 8" key="1">
    <citation type="submission" date="2017-04" db="EMBL/GenBank/DDBJ databases">
        <title>Whole genome sequence of Bdellovibrio bacteriovorus strain SSB218315.</title>
        <authorList>
            <person name="Oyedara O."/>
            <person name="Rodriguez-Perez M.A."/>
        </authorList>
    </citation>
    <scope>NUCLEOTIDE SEQUENCE [LARGE SCALE GENOMIC DNA]</scope>
    <source>
        <strain evidence="7 8">SSB218315</strain>
    </source>
</reference>
<evidence type="ECO:0000256" key="6">
    <source>
        <dbReference type="SAM" id="Phobius"/>
    </source>
</evidence>
<dbReference type="Pfam" id="PF06963">
    <property type="entry name" value="FPN1"/>
    <property type="match status" value="1"/>
</dbReference>
<dbReference type="PANTHER" id="PTHR11660">
    <property type="entry name" value="SOLUTE CARRIER FAMILY 40 MEMBER"/>
    <property type="match status" value="1"/>
</dbReference>
<dbReference type="InterPro" id="IPR036259">
    <property type="entry name" value="MFS_trans_sf"/>
</dbReference>
<evidence type="ECO:0000256" key="5">
    <source>
        <dbReference type="ARBA" id="ARBA00023136"/>
    </source>
</evidence>
<keyword evidence="5 6" id="KW-0472">Membrane</keyword>
<dbReference type="OrthoDB" id="5288378at2"/>
<keyword evidence="2" id="KW-0813">Transport</keyword>
<evidence type="ECO:0000256" key="3">
    <source>
        <dbReference type="ARBA" id="ARBA00022692"/>
    </source>
</evidence>
<dbReference type="CDD" id="cd17480">
    <property type="entry name" value="MFS_SLC40A1_like"/>
    <property type="match status" value="1"/>
</dbReference>
<evidence type="ECO:0000256" key="2">
    <source>
        <dbReference type="ARBA" id="ARBA00022448"/>
    </source>
</evidence>
<feature type="transmembrane region" description="Helical" evidence="6">
    <location>
        <begin position="79"/>
        <end position="98"/>
    </location>
</feature>
<accession>A0A1Z3NDD4</accession>
<evidence type="ECO:0000313" key="7">
    <source>
        <dbReference type="EMBL" id="ASD65455.1"/>
    </source>
</evidence>
<comment type="subcellular location">
    <subcellularLocation>
        <location evidence="1">Membrane</location>
        <topology evidence="1">Multi-pass membrane protein</topology>
    </subcellularLocation>
</comment>
<evidence type="ECO:0000256" key="4">
    <source>
        <dbReference type="ARBA" id="ARBA00022989"/>
    </source>
</evidence>
<keyword evidence="3 6" id="KW-0812">Transmembrane</keyword>